<protein>
    <submittedName>
        <fullName evidence="2">Uncharacterized protein</fullName>
    </submittedName>
</protein>
<gene>
    <name evidence="2" type="ORF">AMSG_00621</name>
</gene>
<dbReference type="GeneID" id="25560418"/>
<accession>A0A0L0DE13</accession>
<proteinExistence type="predicted"/>
<dbReference type="Proteomes" id="UP000054408">
    <property type="component" value="Unassembled WGS sequence"/>
</dbReference>
<feature type="compositionally biased region" description="Low complexity" evidence="1">
    <location>
        <begin position="91"/>
        <end position="109"/>
    </location>
</feature>
<feature type="compositionally biased region" description="Low complexity" evidence="1">
    <location>
        <begin position="56"/>
        <end position="66"/>
    </location>
</feature>
<dbReference type="RefSeq" id="XP_013762356.1">
    <property type="nucleotide sequence ID" value="XM_013906902.1"/>
</dbReference>
<reference evidence="2 3" key="1">
    <citation type="submission" date="2010-05" db="EMBL/GenBank/DDBJ databases">
        <title>The Genome Sequence of Thecamonas trahens ATCC 50062.</title>
        <authorList>
            <consortium name="The Broad Institute Genome Sequencing Platform"/>
            <person name="Russ C."/>
            <person name="Cuomo C."/>
            <person name="Shea T."/>
            <person name="Young S.K."/>
            <person name="Zeng Q."/>
            <person name="Koehrsen M."/>
            <person name="Haas B."/>
            <person name="Borodovsky M."/>
            <person name="Guigo R."/>
            <person name="Alvarado L."/>
            <person name="Berlin A."/>
            <person name="Bochicchio J."/>
            <person name="Borenstein D."/>
            <person name="Chapman S."/>
            <person name="Chen Z."/>
            <person name="Freedman E."/>
            <person name="Gellesch M."/>
            <person name="Goldberg J."/>
            <person name="Griggs A."/>
            <person name="Gujja S."/>
            <person name="Heilman E."/>
            <person name="Heiman D."/>
            <person name="Hepburn T."/>
            <person name="Howarth C."/>
            <person name="Jen D."/>
            <person name="Larson L."/>
            <person name="Mehta T."/>
            <person name="Park D."/>
            <person name="Pearson M."/>
            <person name="Roberts A."/>
            <person name="Saif S."/>
            <person name="Shenoy N."/>
            <person name="Sisk P."/>
            <person name="Stolte C."/>
            <person name="Sykes S."/>
            <person name="Thomson T."/>
            <person name="Walk T."/>
            <person name="White J."/>
            <person name="Yandava C."/>
            <person name="Burger G."/>
            <person name="Gray M.W."/>
            <person name="Holland P.W.H."/>
            <person name="King N."/>
            <person name="Lang F.B.F."/>
            <person name="Roger A.J."/>
            <person name="Ruiz-Trillo I."/>
            <person name="Lander E."/>
            <person name="Nusbaum C."/>
        </authorList>
    </citation>
    <scope>NUCLEOTIDE SEQUENCE [LARGE SCALE GENOMIC DNA]</scope>
    <source>
        <strain evidence="2 3">ATCC 50062</strain>
    </source>
</reference>
<feature type="compositionally biased region" description="Basic and acidic residues" evidence="1">
    <location>
        <begin position="76"/>
        <end position="90"/>
    </location>
</feature>
<dbReference type="AlphaFoldDB" id="A0A0L0DE13"/>
<evidence type="ECO:0000313" key="3">
    <source>
        <dbReference type="Proteomes" id="UP000054408"/>
    </source>
</evidence>
<sequence>MSETEPAGGTEGRYPHCGEAARRAECVSLVFGSDSSVQQPIKMRPRLPFSLAPNTSASSSKSSPKAWIGGVPQPVHLDHNLHQGRAETIESQRSSRTTSSSGSLSSSTTSDIDYHPVVAVVCIEEKDRMERYFSPAQLLVALKMMDEHVAAAAREGGGRVMQYNVPGVWRLHFPEASAVRAVEAVIRLHDRFLDAAWPEFVVRVGRFSRQMHNPGAQKQILWRGIRVSTGVHHFDGKHSPSTQFREALAVTARTPSGHVRITPGVFKLLAKVPTHRIVIASARHALYSAALPDSVTNIREIGYTDLPLSTNSFVAPEYSRSTLAITTESMTGSGLSGVPRLNFSGSSMLSALERGNPRHQNSLSASSDTVATCPQSNRLMTLDLSVVVESAGRTTGRKLPVIDAAITLPSSSSCSSSPSSLSASCLHRRCLPSRRRAWCRAEGIHCGLIQFRGKSTHTSR</sequence>
<name>A0A0L0DE13_THETB</name>
<evidence type="ECO:0000313" key="2">
    <source>
        <dbReference type="EMBL" id="KNC50460.1"/>
    </source>
</evidence>
<keyword evidence="3" id="KW-1185">Reference proteome</keyword>
<dbReference type="EMBL" id="GL349435">
    <property type="protein sequence ID" value="KNC50460.1"/>
    <property type="molecule type" value="Genomic_DNA"/>
</dbReference>
<evidence type="ECO:0000256" key="1">
    <source>
        <dbReference type="SAM" id="MobiDB-lite"/>
    </source>
</evidence>
<organism evidence="2 3">
    <name type="scientific">Thecamonas trahens ATCC 50062</name>
    <dbReference type="NCBI Taxonomy" id="461836"/>
    <lineage>
        <taxon>Eukaryota</taxon>
        <taxon>Apusozoa</taxon>
        <taxon>Apusomonadida</taxon>
        <taxon>Apusomonadidae</taxon>
        <taxon>Thecamonas</taxon>
    </lineage>
</organism>
<feature type="region of interest" description="Disordered" evidence="1">
    <location>
        <begin position="48"/>
        <end position="109"/>
    </location>
</feature>